<dbReference type="CDD" id="cd06433">
    <property type="entry name" value="GT_2_WfgS_like"/>
    <property type="match status" value="1"/>
</dbReference>
<reference evidence="2 3" key="1">
    <citation type="journal article" date="2019" name="PLoS Negl. Trop. Dis.">
        <title>Revisiting the worldwide diversity of Leptospira species in the environment.</title>
        <authorList>
            <person name="Vincent A.T."/>
            <person name="Schiettekatte O."/>
            <person name="Bourhy P."/>
            <person name="Veyrier F.J."/>
            <person name="Picardeau M."/>
        </authorList>
    </citation>
    <scope>NUCLEOTIDE SEQUENCE [LARGE SCALE GENOMIC DNA]</scope>
    <source>
        <strain evidence="2 3">201702444</strain>
    </source>
</reference>
<feature type="domain" description="Glycosyltransferase 2-like" evidence="1">
    <location>
        <begin position="7"/>
        <end position="158"/>
    </location>
</feature>
<evidence type="ECO:0000259" key="1">
    <source>
        <dbReference type="Pfam" id="PF00535"/>
    </source>
</evidence>
<dbReference type="Pfam" id="PF00535">
    <property type="entry name" value="Glycos_transf_2"/>
    <property type="match status" value="1"/>
</dbReference>
<name>A0A5F2B0X2_9LEPT</name>
<proteinExistence type="predicted"/>
<organism evidence="2 3">
    <name type="scientific">Leptospira barantonii</name>
    <dbReference type="NCBI Taxonomy" id="2023184"/>
    <lineage>
        <taxon>Bacteria</taxon>
        <taxon>Pseudomonadati</taxon>
        <taxon>Spirochaetota</taxon>
        <taxon>Spirochaetia</taxon>
        <taxon>Leptospirales</taxon>
        <taxon>Leptospiraceae</taxon>
        <taxon>Leptospira</taxon>
    </lineage>
</organism>
<dbReference type="InterPro" id="IPR001173">
    <property type="entry name" value="Glyco_trans_2-like"/>
</dbReference>
<dbReference type="RefSeq" id="WP_135671474.1">
    <property type="nucleotide sequence ID" value="NZ_RQGN01000071.1"/>
</dbReference>
<dbReference type="OrthoDB" id="9810303at2"/>
<dbReference type="InterPro" id="IPR029044">
    <property type="entry name" value="Nucleotide-diphossugar_trans"/>
</dbReference>
<dbReference type="PANTHER" id="PTHR22916:SF67">
    <property type="entry name" value="COLANIC ACID BIOSYNTHESIS GLYCOSYL TRANSFERASE WCAE-RELATED"/>
    <property type="match status" value="1"/>
</dbReference>
<dbReference type="AlphaFoldDB" id="A0A5F2B0X2"/>
<dbReference type="SUPFAM" id="SSF53448">
    <property type="entry name" value="Nucleotide-diphospho-sugar transferases"/>
    <property type="match status" value="1"/>
</dbReference>
<dbReference type="EMBL" id="RQGN01000071">
    <property type="protein sequence ID" value="TGL98128.1"/>
    <property type="molecule type" value="Genomic_DNA"/>
</dbReference>
<dbReference type="GO" id="GO:0016758">
    <property type="term" value="F:hexosyltransferase activity"/>
    <property type="evidence" value="ECO:0007669"/>
    <property type="project" value="UniProtKB-ARBA"/>
</dbReference>
<dbReference type="Proteomes" id="UP000298429">
    <property type="component" value="Unassembled WGS sequence"/>
</dbReference>
<comment type="caution">
    <text evidence="2">The sequence shown here is derived from an EMBL/GenBank/DDBJ whole genome shotgun (WGS) entry which is preliminary data.</text>
</comment>
<dbReference type="PANTHER" id="PTHR22916">
    <property type="entry name" value="GLYCOSYLTRANSFERASE"/>
    <property type="match status" value="1"/>
</dbReference>
<protein>
    <submittedName>
        <fullName evidence="2">Glycosyltransferase</fullName>
    </submittedName>
</protein>
<evidence type="ECO:0000313" key="2">
    <source>
        <dbReference type="EMBL" id="TGL98128.1"/>
    </source>
</evidence>
<evidence type="ECO:0000313" key="3">
    <source>
        <dbReference type="Proteomes" id="UP000298429"/>
    </source>
</evidence>
<sequence>MKNKVISIVTINYNDKVGLERTLLSVRDQDDSGQIEHIIIDAGSNDGSFDVIQKYSDGISFWASEPDRGIYDGQNKGIRNSTCNYILFLNSGDVLANKNTISEILSYKLDADLVYGNMLIESQNTIKVRLGKQPTKMTLNHLLRDTIWHPACLIRRDLFEKFGLYDLSFKIAADYEFWLKIFSAGVSSKHIPVTFSKFNMEGLSSDPKNRFRIITERKQAQSRYFSRITLLLHRDIPGFFWSLQLLAKRTLYRILVFAKLKSA</sequence>
<dbReference type="Gene3D" id="3.90.550.10">
    <property type="entry name" value="Spore Coat Polysaccharide Biosynthesis Protein SpsA, Chain A"/>
    <property type="match status" value="1"/>
</dbReference>
<accession>A0A5F2B0X2</accession>
<keyword evidence="2" id="KW-0808">Transferase</keyword>
<gene>
    <name evidence="2" type="ORF">EHQ76_13955</name>
</gene>